<dbReference type="InterPro" id="IPR036869">
    <property type="entry name" value="J_dom_sf"/>
</dbReference>
<accession>A0A9X2F6B8</accession>
<name>A0A9X2F6B8_9BACT</name>
<dbReference type="GO" id="GO:0005737">
    <property type="term" value="C:cytoplasm"/>
    <property type="evidence" value="ECO:0007669"/>
    <property type="project" value="TreeGrafter"/>
</dbReference>
<dbReference type="SUPFAM" id="SSF49493">
    <property type="entry name" value="HSP40/DnaJ peptide-binding domain"/>
    <property type="match status" value="2"/>
</dbReference>
<dbReference type="Gene3D" id="1.10.287.110">
    <property type="entry name" value="DnaJ domain"/>
    <property type="match status" value="1"/>
</dbReference>
<dbReference type="InterPro" id="IPR001623">
    <property type="entry name" value="DnaJ_domain"/>
</dbReference>
<proteinExistence type="predicted"/>
<dbReference type="InterPro" id="IPR008971">
    <property type="entry name" value="HSP40/DnaJ_pept-bd"/>
</dbReference>
<dbReference type="InterPro" id="IPR018253">
    <property type="entry name" value="DnaJ_domain_CS"/>
</dbReference>
<protein>
    <submittedName>
        <fullName evidence="4">J domain-containing protein</fullName>
    </submittedName>
</protein>
<evidence type="ECO:0000259" key="3">
    <source>
        <dbReference type="PROSITE" id="PS50076"/>
    </source>
</evidence>
<gene>
    <name evidence="4" type="ORF">NG895_04040</name>
</gene>
<feature type="compositionally biased region" description="Basic and acidic residues" evidence="2">
    <location>
        <begin position="312"/>
        <end position="323"/>
    </location>
</feature>
<sequence length="323" mass="34367">MPTDPYQTLGVDRKASHEEISKAYRQLARKYHPDLNPDDETAKKKFQEVQSAFDVLGDEKKRKMFDRYGAGFESMGGGPGGAGPRPQGWPSGGAGGSHVEFDINDLFGAGAQGGAGAGGFADLFKHFGGGRGGTQAPPRQQQRGADLEYELTVPFNTAVKGGEASVSLRRGNGKNETISVKVPAGIDDGKKIRLKGQGEESHYGGPSGDILITVRVASHPYFTRNGKRLDVMVPITLAEAIEGAKIDVPTPHGTVAVTIPPGTSGGKKLRLRGQGVKPANGDPGDLYAEVQIVLPDNLTDEQKSQLVSVAKNDTRNPRSDLRW</sequence>
<dbReference type="CDD" id="cd06257">
    <property type="entry name" value="DnaJ"/>
    <property type="match status" value="1"/>
</dbReference>
<dbReference type="PROSITE" id="PS00636">
    <property type="entry name" value="DNAJ_1"/>
    <property type="match status" value="1"/>
</dbReference>
<dbReference type="Gene3D" id="2.60.260.20">
    <property type="entry name" value="Urease metallochaperone UreE, N-terminal domain"/>
    <property type="match status" value="2"/>
</dbReference>
<dbReference type="SUPFAM" id="SSF46565">
    <property type="entry name" value="Chaperone J-domain"/>
    <property type="match status" value="1"/>
</dbReference>
<feature type="region of interest" description="Disordered" evidence="2">
    <location>
        <begin position="303"/>
        <end position="323"/>
    </location>
</feature>
<keyword evidence="5" id="KW-1185">Reference proteome</keyword>
<dbReference type="Pfam" id="PF00226">
    <property type="entry name" value="DnaJ"/>
    <property type="match status" value="1"/>
</dbReference>
<organism evidence="4 5">
    <name type="scientific">Aeoliella straminimaris</name>
    <dbReference type="NCBI Taxonomy" id="2954799"/>
    <lineage>
        <taxon>Bacteria</taxon>
        <taxon>Pseudomonadati</taxon>
        <taxon>Planctomycetota</taxon>
        <taxon>Planctomycetia</taxon>
        <taxon>Pirellulales</taxon>
        <taxon>Lacipirellulaceae</taxon>
        <taxon>Aeoliella</taxon>
    </lineage>
</organism>
<reference evidence="4" key="1">
    <citation type="submission" date="2022-06" db="EMBL/GenBank/DDBJ databases">
        <title>Aeoliella straminimaris, a novel planctomycete from sediments.</title>
        <authorList>
            <person name="Vitorino I.R."/>
            <person name="Lage O.M."/>
        </authorList>
    </citation>
    <scope>NUCLEOTIDE SEQUENCE</scope>
    <source>
        <strain evidence="4">ICT_H6.2</strain>
    </source>
</reference>
<keyword evidence="1" id="KW-0143">Chaperone</keyword>
<dbReference type="SMART" id="SM00271">
    <property type="entry name" value="DnaJ"/>
    <property type="match status" value="1"/>
</dbReference>
<dbReference type="Pfam" id="PF01556">
    <property type="entry name" value="DnaJ_C"/>
    <property type="match status" value="1"/>
</dbReference>
<dbReference type="PANTHER" id="PTHR43096:SF52">
    <property type="entry name" value="DNAJ HOMOLOG 1, MITOCHONDRIAL-RELATED"/>
    <property type="match status" value="1"/>
</dbReference>
<dbReference type="PRINTS" id="PR00625">
    <property type="entry name" value="JDOMAIN"/>
</dbReference>
<evidence type="ECO:0000313" key="4">
    <source>
        <dbReference type="EMBL" id="MCO6043067.1"/>
    </source>
</evidence>
<dbReference type="Proteomes" id="UP001155241">
    <property type="component" value="Unassembled WGS sequence"/>
</dbReference>
<dbReference type="CDD" id="cd10747">
    <property type="entry name" value="DnaJ_C"/>
    <property type="match status" value="1"/>
</dbReference>
<dbReference type="InterPro" id="IPR002939">
    <property type="entry name" value="DnaJ_C"/>
</dbReference>
<evidence type="ECO:0000256" key="1">
    <source>
        <dbReference type="ARBA" id="ARBA00023186"/>
    </source>
</evidence>
<dbReference type="GO" id="GO:0042026">
    <property type="term" value="P:protein refolding"/>
    <property type="evidence" value="ECO:0007669"/>
    <property type="project" value="TreeGrafter"/>
</dbReference>
<feature type="domain" description="J" evidence="3">
    <location>
        <begin position="4"/>
        <end position="69"/>
    </location>
</feature>
<dbReference type="RefSeq" id="WP_252851167.1">
    <property type="nucleotide sequence ID" value="NZ_JAMXLR010000017.1"/>
</dbReference>
<dbReference type="AlphaFoldDB" id="A0A9X2F6B8"/>
<evidence type="ECO:0000313" key="5">
    <source>
        <dbReference type="Proteomes" id="UP001155241"/>
    </source>
</evidence>
<dbReference type="FunFam" id="2.60.260.20:FF:000013">
    <property type="entry name" value="DnaJ subfamily B member 11"/>
    <property type="match status" value="1"/>
</dbReference>
<dbReference type="EMBL" id="JAMXLR010000017">
    <property type="protein sequence ID" value="MCO6043067.1"/>
    <property type="molecule type" value="Genomic_DNA"/>
</dbReference>
<evidence type="ECO:0000256" key="2">
    <source>
        <dbReference type="SAM" id="MobiDB-lite"/>
    </source>
</evidence>
<dbReference type="PROSITE" id="PS50076">
    <property type="entry name" value="DNAJ_2"/>
    <property type="match status" value="1"/>
</dbReference>
<dbReference type="GO" id="GO:0051082">
    <property type="term" value="F:unfolded protein binding"/>
    <property type="evidence" value="ECO:0007669"/>
    <property type="project" value="InterPro"/>
</dbReference>
<dbReference type="PANTHER" id="PTHR43096">
    <property type="entry name" value="DNAJ HOMOLOG 1, MITOCHONDRIAL-RELATED"/>
    <property type="match status" value="1"/>
</dbReference>
<comment type="caution">
    <text evidence="4">The sequence shown here is derived from an EMBL/GenBank/DDBJ whole genome shotgun (WGS) entry which is preliminary data.</text>
</comment>